<dbReference type="InterPro" id="IPR001611">
    <property type="entry name" value="Leu-rich_rpt"/>
</dbReference>
<evidence type="ECO:0000259" key="10">
    <source>
        <dbReference type="Pfam" id="PF08263"/>
    </source>
</evidence>
<dbReference type="InterPro" id="IPR011009">
    <property type="entry name" value="Kinase-like_dom_sf"/>
</dbReference>
<dbReference type="PANTHER" id="PTHR48007">
    <property type="entry name" value="LEUCINE-RICH REPEAT RECEPTOR-LIKE PROTEIN KINASE PXC1"/>
    <property type="match status" value="1"/>
</dbReference>
<dbReference type="AlphaFoldDB" id="A0AAN8VVK8"/>
<evidence type="ECO:0000256" key="9">
    <source>
        <dbReference type="ARBA" id="ARBA00023180"/>
    </source>
</evidence>
<organism evidence="11 12">
    <name type="scientific">Dillenia turbinata</name>
    <dbReference type="NCBI Taxonomy" id="194707"/>
    <lineage>
        <taxon>Eukaryota</taxon>
        <taxon>Viridiplantae</taxon>
        <taxon>Streptophyta</taxon>
        <taxon>Embryophyta</taxon>
        <taxon>Tracheophyta</taxon>
        <taxon>Spermatophyta</taxon>
        <taxon>Magnoliopsida</taxon>
        <taxon>eudicotyledons</taxon>
        <taxon>Gunneridae</taxon>
        <taxon>Pentapetalae</taxon>
        <taxon>Dilleniales</taxon>
        <taxon>Dilleniaceae</taxon>
        <taxon>Dillenia</taxon>
    </lineage>
</organism>
<keyword evidence="5" id="KW-0732">Signal</keyword>
<dbReference type="Pfam" id="PF08263">
    <property type="entry name" value="LRRNT_2"/>
    <property type="match status" value="1"/>
</dbReference>
<keyword evidence="8" id="KW-0472">Membrane</keyword>
<evidence type="ECO:0000256" key="8">
    <source>
        <dbReference type="ARBA" id="ARBA00023136"/>
    </source>
</evidence>
<evidence type="ECO:0000313" key="12">
    <source>
        <dbReference type="Proteomes" id="UP001370490"/>
    </source>
</evidence>
<keyword evidence="6" id="KW-0677">Repeat</keyword>
<sequence>AQQALLAIKDLILEDPSNVLRTWNKSAHFCEWQGVTCGPWHQRVISLKLASLGLGGSLSPQVGRLTFLRTINLSNNSFRGQIPQEIGQLFQLQHLVLSNNFFEGELPISLAQCTEIRSIRLSHNRLRGNIPTDLSSWSKLRVLDLSANHFNWTIQVLETRQLRERNNELTFSPAEGNTPPEAQAPSSGFPYIMTPWLFLIAEYGMGAQASTHGDVYSFGILLIEMFVGKRPTDVMFTDNLNIQQFTKMAHPDRVLDIMDSQLRLEMERLCVQCDFCKMTECMVWILQIGITCTAEQPRERMDISAVLKGLHIIRNVLLECMRKKERYGEERM</sequence>
<proteinExistence type="inferred from homology"/>
<dbReference type="Proteomes" id="UP001370490">
    <property type="component" value="Unassembled WGS sequence"/>
</dbReference>
<evidence type="ECO:0000313" key="11">
    <source>
        <dbReference type="EMBL" id="KAK6934933.1"/>
    </source>
</evidence>
<dbReference type="GO" id="GO:0016020">
    <property type="term" value="C:membrane"/>
    <property type="evidence" value="ECO:0007669"/>
    <property type="project" value="UniProtKB-SubCell"/>
</dbReference>
<dbReference type="SUPFAM" id="SSF56112">
    <property type="entry name" value="Protein kinase-like (PK-like)"/>
    <property type="match status" value="1"/>
</dbReference>
<keyword evidence="7" id="KW-1133">Transmembrane helix</keyword>
<comment type="caution">
    <text evidence="11">The sequence shown here is derived from an EMBL/GenBank/DDBJ whole genome shotgun (WGS) entry which is preliminary data.</text>
</comment>
<dbReference type="InterPro" id="IPR013210">
    <property type="entry name" value="LRR_N_plant-typ"/>
</dbReference>
<keyword evidence="4" id="KW-0812">Transmembrane</keyword>
<reference evidence="11 12" key="1">
    <citation type="submission" date="2023-12" db="EMBL/GenBank/DDBJ databases">
        <title>A high-quality genome assembly for Dillenia turbinata (Dilleniales).</title>
        <authorList>
            <person name="Chanderbali A."/>
        </authorList>
    </citation>
    <scope>NUCLEOTIDE SEQUENCE [LARGE SCALE GENOMIC DNA]</scope>
    <source>
        <strain evidence="11">LSX21</strain>
        <tissue evidence="11">Leaf</tissue>
    </source>
</reference>
<keyword evidence="12" id="KW-1185">Reference proteome</keyword>
<keyword evidence="9" id="KW-0325">Glycoprotein</keyword>
<evidence type="ECO:0000256" key="4">
    <source>
        <dbReference type="ARBA" id="ARBA00022692"/>
    </source>
</evidence>
<dbReference type="InterPro" id="IPR032675">
    <property type="entry name" value="LRR_dom_sf"/>
</dbReference>
<feature type="non-terminal residue" evidence="11">
    <location>
        <position position="1"/>
    </location>
</feature>
<evidence type="ECO:0000256" key="3">
    <source>
        <dbReference type="ARBA" id="ARBA00022614"/>
    </source>
</evidence>
<evidence type="ECO:0000256" key="2">
    <source>
        <dbReference type="ARBA" id="ARBA00009592"/>
    </source>
</evidence>
<dbReference type="InterPro" id="IPR046959">
    <property type="entry name" value="PRK1-6/SRF4-like"/>
</dbReference>
<evidence type="ECO:0000256" key="7">
    <source>
        <dbReference type="ARBA" id="ARBA00022989"/>
    </source>
</evidence>
<dbReference type="Pfam" id="PF00560">
    <property type="entry name" value="LRR_1"/>
    <property type="match status" value="3"/>
</dbReference>
<comment type="subcellular location">
    <subcellularLocation>
        <location evidence="1">Membrane</location>
        <topology evidence="1">Single-pass type I membrane protein</topology>
    </subcellularLocation>
</comment>
<feature type="domain" description="Leucine-rich repeat-containing N-terminal plant-type" evidence="10">
    <location>
        <begin position="3"/>
        <end position="37"/>
    </location>
</feature>
<comment type="similarity">
    <text evidence="2">Belongs to the RLP family.</text>
</comment>
<accession>A0AAN8VVK8</accession>
<gene>
    <name evidence="11" type="ORF">RJ641_035088</name>
</gene>
<dbReference type="SUPFAM" id="SSF52058">
    <property type="entry name" value="L domain-like"/>
    <property type="match status" value="1"/>
</dbReference>
<evidence type="ECO:0000256" key="1">
    <source>
        <dbReference type="ARBA" id="ARBA00004479"/>
    </source>
</evidence>
<protein>
    <submittedName>
        <fullName evidence="11">Leucine-rich repeat</fullName>
    </submittedName>
</protein>
<evidence type="ECO:0000256" key="5">
    <source>
        <dbReference type="ARBA" id="ARBA00022729"/>
    </source>
</evidence>
<dbReference type="Gene3D" id="3.80.10.10">
    <property type="entry name" value="Ribonuclease Inhibitor"/>
    <property type="match status" value="1"/>
</dbReference>
<evidence type="ECO:0000256" key="6">
    <source>
        <dbReference type="ARBA" id="ARBA00022737"/>
    </source>
</evidence>
<dbReference type="EMBL" id="JBAMMX010000008">
    <property type="protein sequence ID" value="KAK6934933.1"/>
    <property type="molecule type" value="Genomic_DNA"/>
</dbReference>
<name>A0AAN8VVK8_9MAGN</name>
<dbReference type="Gene3D" id="1.10.510.10">
    <property type="entry name" value="Transferase(Phosphotransferase) domain 1"/>
    <property type="match status" value="1"/>
</dbReference>
<keyword evidence="3" id="KW-0433">Leucine-rich repeat</keyword>
<dbReference type="FunFam" id="3.80.10.10:FF:000275">
    <property type="entry name" value="Leucine-rich repeat receptor-like protein kinase"/>
    <property type="match status" value="1"/>
</dbReference>
<dbReference type="PANTHER" id="PTHR48007:SF76">
    <property type="entry name" value="OS03G0145102 PROTEIN"/>
    <property type="match status" value="1"/>
</dbReference>